<dbReference type="RefSeq" id="WP_162408182.1">
    <property type="nucleotide sequence ID" value="NZ_PDWN01000001.1"/>
</dbReference>
<dbReference type="Gene3D" id="3.40.50.300">
    <property type="entry name" value="P-loop containing nucleotide triphosphate hydrolases"/>
    <property type="match status" value="1"/>
</dbReference>
<keyword evidence="1" id="KW-0547">Nucleotide-binding</keyword>
<accession>A0ABQ6ZBZ5</accession>
<dbReference type="InterPro" id="IPR002078">
    <property type="entry name" value="Sigma_54_int"/>
</dbReference>
<evidence type="ECO:0000313" key="8">
    <source>
        <dbReference type="Proteomes" id="UP000788419"/>
    </source>
</evidence>
<feature type="domain" description="Sigma-54 factor interaction" evidence="6">
    <location>
        <begin position="130"/>
        <end position="359"/>
    </location>
</feature>
<dbReference type="Pfam" id="PF00158">
    <property type="entry name" value="Sigma54_activat"/>
    <property type="match status" value="1"/>
</dbReference>
<dbReference type="SUPFAM" id="SSF46689">
    <property type="entry name" value="Homeodomain-like"/>
    <property type="match status" value="1"/>
</dbReference>
<evidence type="ECO:0000256" key="5">
    <source>
        <dbReference type="ARBA" id="ARBA00023163"/>
    </source>
</evidence>
<dbReference type="Pfam" id="PF02954">
    <property type="entry name" value="HTH_8"/>
    <property type="match status" value="1"/>
</dbReference>
<organism evidence="7 8">
    <name type="scientific">Pseudoxanthomonas daejeonensis</name>
    <dbReference type="NCBI Taxonomy" id="266062"/>
    <lineage>
        <taxon>Bacteria</taxon>
        <taxon>Pseudomonadati</taxon>
        <taxon>Pseudomonadota</taxon>
        <taxon>Gammaproteobacteria</taxon>
        <taxon>Lysobacterales</taxon>
        <taxon>Lysobacteraceae</taxon>
        <taxon>Pseudoxanthomonas</taxon>
    </lineage>
</organism>
<dbReference type="PANTHER" id="PTHR32071:SF120">
    <property type="entry name" value="TRANSCRIPTIONAL REGULATOR-RELATED"/>
    <property type="match status" value="1"/>
</dbReference>
<evidence type="ECO:0000256" key="1">
    <source>
        <dbReference type="ARBA" id="ARBA00022741"/>
    </source>
</evidence>
<dbReference type="PROSITE" id="PS00676">
    <property type="entry name" value="SIGMA54_INTERACT_2"/>
    <property type="match status" value="1"/>
</dbReference>
<dbReference type="SMART" id="SM00382">
    <property type="entry name" value="AAA"/>
    <property type="match status" value="1"/>
</dbReference>
<evidence type="ECO:0000256" key="4">
    <source>
        <dbReference type="ARBA" id="ARBA00023125"/>
    </source>
</evidence>
<dbReference type="CDD" id="cd00009">
    <property type="entry name" value="AAA"/>
    <property type="match status" value="1"/>
</dbReference>
<protein>
    <submittedName>
        <fullName evidence="7">Fis family transcriptional regulator</fullName>
    </submittedName>
</protein>
<keyword evidence="5" id="KW-0804">Transcription</keyword>
<dbReference type="PANTHER" id="PTHR32071">
    <property type="entry name" value="TRANSCRIPTIONAL REGULATORY PROTEIN"/>
    <property type="match status" value="1"/>
</dbReference>
<dbReference type="InterPro" id="IPR002197">
    <property type="entry name" value="HTH_Fis"/>
</dbReference>
<evidence type="ECO:0000259" key="6">
    <source>
        <dbReference type="PROSITE" id="PS50045"/>
    </source>
</evidence>
<dbReference type="Gene3D" id="1.10.10.60">
    <property type="entry name" value="Homeodomain-like"/>
    <property type="match status" value="1"/>
</dbReference>
<dbReference type="SUPFAM" id="SSF52540">
    <property type="entry name" value="P-loop containing nucleoside triphosphate hydrolases"/>
    <property type="match status" value="1"/>
</dbReference>
<keyword evidence="2" id="KW-0067">ATP-binding</keyword>
<dbReference type="Gene3D" id="1.10.8.60">
    <property type="match status" value="1"/>
</dbReference>
<sequence>MAAVPEIRPRCMIWLGRPTIQEREVLAAAGWDLRVIENPCDTRIGLRGSDRVAALMDLRHADAEWLAAMQALLSRHSDLPLVAFGDEAGPLDSECLLRLREPLDLAQIQRLAQIIDGDHLVRGSASTDSLVGGSAAMLAVRANLHKFAPVELPVLVTGETGTGKELAARALHEMSTRRGRPFVAINCGALPASLVQSELFGHEKGAFTGAAARRIGLFEAADGGTVFLDEIGDLPLDAQTNLLRVLQEGTLERVGSHHTIRVDVRVVAATHVDLEEAVTQGRFRQDLFYRLDVLRLHMPPLRERGDDVELLAKHFLARFREQHRVRARGFDASARRVLRSHGWPGNVRELMNRVRRAAVVGESDLLDAQALQLQDAAEAAASDGLGEVRVQAEREAILATLRDSGFNVSECARRLRVSRVTVYRLCKKHRLALGALRP</sequence>
<dbReference type="InterPro" id="IPR025944">
    <property type="entry name" value="Sigma_54_int_dom_CS"/>
</dbReference>
<gene>
    <name evidence="7" type="ORF">CSC65_01455</name>
</gene>
<dbReference type="PROSITE" id="PS50045">
    <property type="entry name" value="SIGMA54_INTERACT_4"/>
    <property type="match status" value="1"/>
</dbReference>
<evidence type="ECO:0000256" key="2">
    <source>
        <dbReference type="ARBA" id="ARBA00022840"/>
    </source>
</evidence>
<dbReference type="EMBL" id="PDWN01000001">
    <property type="protein sequence ID" value="KAF1697555.1"/>
    <property type="molecule type" value="Genomic_DNA"/>
</dbReference>
<reference evidence="7 8" key="1">
    <citation type="submission" date="2017-10" db="EMBL/GenBank/DDBJ databases">
        <title>Whole genome sequencing of members of genus Pseudoxanthomonas.</title>
        <authorList>
            <person name="Kumar S."/>
            <person name="Bansal K."/>
            <person name="Kaur A."/>
            <person name="Patil P."/>
            <person name="Sharma S."/>
            <person name="Patil P.B."/>
        </authorList>
    </citation>
    <scope>NUCLEOTIDE SEQUENCE [LARGE SCALE GENOMIC DNA]</scope>
    <source>
        <strain evidence="7 8">DSM 17801</strain>
    </source>
</reference>
<proteinExistence type="predicted"/>
<keyword evidence="3" id="KW-0805">Transcription regulation</keyword>
<dbReference type="InterPro" id="IPR003593">
    <property type="entry name" value="AAA+_ATPase"/>
</dbReference>
<evidence type="ECO:0000313" key="7">
    <source>
        <dbReference type="EMBL" id="KAF1697555.1"/>
    </source>
</evidence>
<dbReference type="PROSITE" id="PS00688">
    <property type="entry name" value="SIGMA54_INTERACT_3"/>
    <property type="match status" value="1"/>
</dbReference>
<dbReference type="InterPro" id="IPR058031">
    <property type="entry name" value="AAA_lid_NorR"/>
</dbReference>
<comment type="caution">
    <text evidence="7">The sequence shown here is derived from an EMBL/GenBank/DDBJ whole genome shotgun (WGS) entry which is preliminary data.</text>
</comment>
<dbReference type="Proteomes" id="UP000788419">
    <property type="component" value="Unassembled WGS sequence"/>
</dbReference>
<evidence type="ECO:0000256" key="3">
    <source>
        <dbReference type="ARBA" id="ARBA00023015"/>
    </source>
</evidence>
<dbReference type="InterPro" id="IPR009057">
    <property type="entry name" value="Homeodomain-like_sf"/>
</dbReference>
<dbReference type="Pfam" id="PF25601">
    <property type="entry name" value="AAA_lid_14"/>
    <property type="match status" value="1"/>
</dbReference>
<name>A0ABQ6ZBZ5_9GAMM</name>
<dbReference type="InterPro" id="IPR027417">
    <property type="entry name" value="P-loop_NTPase"/>
</dbReference>
<keyword evidence="4" id="KW-0238">DNA-binding</keyword>
<dbReference type="InterPro" id="IPR025943">
    <property type="entry name" value="Sigma_54_int_dom_ATP-bd_2"/>
</dbReference>
<keyword evidence="8" id="KW-1185">Reference proteome</keyword>